<gene>
    <name evidence="7" type="ORF">O3P69_020462</name>
</gene>
<keyword evidence="2 4" id="KW-0238">DNA-binding</keyword>
<dbReference type="CDD" id="cd22028">
    <property type="entry name" value="HMG-box_SoxA_SoxB_SoxG"/>
    <property type="match status" value="1"/>
</dbReference>
<name>A0AAW0TLT8_SCYPA</name>
<dbReference type="GO" id="GO:0030182">
    <property type="term" value="P:neuron differentiation"/>
    <property type="evidence" value="ECO:0007669"/>
    <property type="project" value="TreeGrafter"/>
</dbReference>
<dbReference type="FunFam" id="1.10.30.10:FF:000002">
    <property type="entry name" value="transcription factor Sox-2"/>
    <property type="match status" value="1"/>
</dbReference>
<feature type="DNA-binding region" description="HMG box" evidence="4">
    <location>
        <begin position="41"/>
        <end position="109"/>
    </location>
</feature>
<comment type="caution">
    <text evidence="7">The sequence shown here is derived from an EMBL/GenBank/DDBJ whole genome shotgun (WGS) entry which is preliminary data.</text>
</comment>
<accession>A0AAW0TLT8</accession>
<feature type="region of interest" description="Disordered" evidence="5">
    <location>
        <begin position="1"/>
        <end position="41"/>
    </location>
</feature>
<evidence type="ECO:0000256" key="2">
    <source>
        <dbReference type="ARBA" id="ARBA00023125"/>
    </source>
</evidence>
<sequence length="326" mass="35600">MFNLSELGTLETPSGASPATSLTSTSASSTTTTTSKSEDHVKRPMNAFMVWSRIQRRKIALENPKMHNSEISKRLGAEWKLLTDSEKRPFIDEAKRLRAQHMRDYPDYKYRPRRKPKTLKKDGYPYSFPYLPTALDPLSAMSRGMYSHHFPPALTHMTAAMGGMGAMSGMGATLPTHAPSEYQATLDSEKMRAAFLPTSLSSLSAFQSHALYTSMAAAQQNSQSHTPTPTPTPTSPESTSTHTALSTTLAAPVAKLAQSPQDERRATPPATTSSSSPPYMPPSPFSALYTAPNTLAPGHPLLYPAQYPPITTPTQDLRRPLSVLFS</sequence>
<dbReference type="InterPro" id="IPR050140">
    <property type="entry name" value="SRY-related_HMG-box_TF-like"/>
</dbReference>
<evidence type="ECO:0000313" key="8">
    <source>
        <dbReference type="Proteomes" id="UP001487740"/>
    </source>
</evidence>
<dbReference type="InterPro" id="IPR009071">
    <property type="entry name" value="HMG_box_dom"/>
</dbReference>
<dbReference type="GO" id="GO:0000122">
    <property type="term" value="P:negative regulation of transcription by RNA polymerase II"/>
    <property type="evidence" value="ECO:0007669"/>
    <property type="project" value="TreeGrafter"/>
</dbReference>
<dbReference type="GO" id="GO:0005634">
    <property type="term" value="C:nucleus"/>
    <property type="evidence" value="ECO:0007669"/>
    <property type="project" value="UniProtKB-SubCell"/>
</dbReference>
<dbReference type="EMBL" id="JARAKH010000028">
    <property type="protein sequence ID" value="KAK8388482.1"/>
    <property type="molecule type" value="Genomic_DNA"/>
</dbReference>
<feature type="region of interest" description="Disordered" evidence="5">
    <location>
        <begin position="217"/>
        <end position="285"/>
    </location>
</feature>
<feature type="compositionally biased region" description="Low complexity" evidence="5">
    <location>
        <begin position="235"/>
        <end position="251"/>
    </location>
</feature>
<dbReference type="GO" id="GO:0007420">
    <property type="term" value="P:brain development"/>
    <property type="evidence" value="ECO:0007669"/>
    <property type="project" value="TreeGrafter"/>
</dbReference>
<dbReference type="GO" id="GO:0000978">
    <property type="term" value="F:RNA polymerase II cis-regulatory region sequence-specific DNA binding"/>
    <property type="evidence" value="ECO:0007669"/>
    <property type="project" value="TreeGrafter"/>
</dbReference>
<proteinExistence type="predicted"/>
<dbReference type="Pfam" id="PF00505">
    <property type="entry name" value="HMG_box"/>
    <property type="match status" value="1"/>
</dbReference>
<reference evidence="7 8" key="1">
    <citation type="submission" date="2023-03" db="EMBL/GenBank/DDBJ databases">
        <title>High-quality genome of Scylla paramamosain provides insights in environmental adaptation.</title>
        <authorList>
            <person name="Zhang L."/>
        </authorList>
    </citation>
    <scope>NUCLEOTIDE SEQUENCE [LARGE SCALE GENOMIC DNA]</scope>
    <source>
        <strain evidence="7">LZ_2023a</strain>
        <tissue evidence="7">Muscle</tissue>
    </source>
</reference>
<dbReference type="PANTHER" id="PTHR10270">
    <property type="entry name" value="SOX TRANSCRIPTION FACTOR"/>
    <property type="match status" value="1"/>
</dbReference>
<evidence type="ECO:0000259" key="6">
    <source>
        <dbReference type="PROSITE" id="PS50118"/>
    </source>
</evidence>
<dbReference type="Proteomes" id="UP001487740">
    <property type="component" value="Unassembled WGS sequence"/>
</dbReference>
<keyword evidence="8" id="KW-1185">Reference proteome</keyword>
<protein>
    <recommendedName>
        <fullName evidence="6">HMG box domain-containing protein</fullName>
    </recommendedName>
</protein>
<dbReference type="Gene3D" id="1.10.30.10">
    <property type="entry name" value="High mobility group box domain"/>
    <property type="match status" value="1"/>
</dbReference>
<dbReference type="SMART" id="SM00398">
    <property type="entry name" value="HMG"/>
    <property type="match status" value="1"/>
</dbReference>
<evidence type="ECO:0000256" key="3">
    <source>
        <dbReference type="ARBA" id="ARBA00023242"/>
    </source>
</evidence>
<organism evidence="7 8">
    <name type="scientific">Scylla paramamosain</name>
    <name type="common">Mud crab</name>
    <dbReference type="NCBI Taxonomy" id="85552"/>
    <lineage>
        <taxon>Eukaryota</taxon>
        <taxon>Metazoa</taxon>
        <taxon>Ecdysozoa</taxon>
        <taxon>Arthropoda</taxon>
        <taxon>Crustacea</taxon>
        <taxon>Multicrustacea</taxon>
        <taxon>Malacostraca</taxon>
        <taxon>Eumalacostraca</taxon>
        <taxon>Eucarida</taxon>
        <taxon>Decapoda</taxon>
        <taxon>Pleocyemata</taxon>
        <taxon>Brachyura</taxon>
        <taxon>Eubrachyura</taxon>
        <taxon>Portunoidea</taxon>
        <taxon>Portunidae</taxon>
        <taxon>Portuninae</taxon>
        <taxon>Scylla</taxon>
    </lineage>
</organism>
<keyword evidence="3 4" id="KW-0539">Nucleus</keyword>
<feature type="compositionally biased region" description="Low complexity" evidence="5">
    <location>
        <begin position="267"/>
        <end position="277"/>
    </location>
</feature>
<evidence type="ECO:0000256" key="4">
    <source>
        <dbReference type="PROSITE-ProRule" id="PRU00267"/>
    </source>
</evidence>
<evidence type="ECO:0000256" key="5">
    <source>
        <dbReference type="SAM" id="MobiDB-lite"/>
    </source>
</evidence>
<comment type="subcellular location">
    <subcellularLocation>
        <location evidence="1">Nucleus</location>
    </subcellularLocation>
</comment>
<dbReference type="PANTHER" id="PTHR10270:SF324">
    <property type="entry name" value="SOX DOMAIN-CONTAINING PROTEIN DICHAETE-RELATED"/>
    <property type="match status" value="1"/>
</dbReference>
<feature type="compositionally biased region" description="Low complexity" evidence="5">
    <location>
        <begin position="12"/>
        <end position="35"/>
    </location>
</feature>
<dbReference type="PROSITE" id="PS50118">
    <property type="entry name" value="HMG_BOX_2"/>
    <property type="match status" value="1"/>
</dbReference>
<feature type="domain" description="HMG box" evidence="6">
    <location>
        <begin position="41"/>
        <end position="109"/>
    </location>
</feature>
<evidence type="ECO:0000313" key="7">
    <source>
        <dbReference type="EMBL" id="KAK8388482.1"/>
    </source>
</evidence>
<dbReference type="InterPro" id="IPR036910">
    <property type="entry name" value="HMG_box_dom_sf"/>
</dbReference>
<dbReference type="AlphaFoldDB" id="A0AAW0TLT8"/>
<dbReference type="GO" id="GO:0001228">
    <property type="term" value="F:DNA-binding transcription activator activity, RNA polymerase II-specific"/>
    <property type="evidence" value="ECO:0007669"/>
    <property type="project" value="TreeGrafter"/>
</dbReference>
<dbReference type="SUPFAM" id="SSF47095">
    <property type="entry name" value="HMG-box"/>
    <property type="match status" value="1"/>
</dbReference>
<evidence type="ECO:0000256" key="1">
    <source>
        <dbReference type="ARBA" id="ARBA00004123"/>
    </source>
</evidence>